<dbReference type="Proteomes" id="UP000276133">
    <property type="component" value="Unassembled WGS sequence"/>
</dbReference>
<evidence type="ECO:0000313" key="3">
    <source>
        <dbReference type="Proteomes" id="UP000276133"/>
    </source>
</evidence>
<evidence type="ECO:0000313" key="2">
    <source>
        <dbReference type="EMBL" id="RMZ93794.1"/>
    </source>
</evidence>
<keyword evidence="1" id="KW-0812">Transmembrane</keyword>
<proteinExistence type="predicted"/>
<sequence>MMRIYLLRKSITASVYYMIIRLLFTFSFFFDSEQNWRALVAKIKYTYNFILKIIYLNNKLVSLRLGWQEKTIDHEKHFEEKYSFIKIFNCKENIKKIKKH</sequence>
<gene>
    <name evidence="2" type="ORF">BpHYR1_028260</name>
</gene>
<protein>
    <submittedName>
        <fullName evidence="2">Uncharacterized protein</fullName>
    </submittedName>
</protein>
<keyword evidence="3" id="KW-1185">Reference proteome</keyword>
<keyword evidence="1" id="KW-1133">Transmembrane helix</keyword>
<evidence type="ECO:0000256" key="1">
    <source>
        <dbReference type="SAM" id="Phobius"/>
    </source>
</evidence>
<keyword evidence="1" id="KW-0472">Membrane</keyword>
<feature type="transmembrane region" description="Helical" evidence="1">
    <location>
        <begin position="12"/>
        <end position="30"/>
    </location>
</feature>
<accession>A0A3M7P533</accession>
<comment type="caution">
    <text evidence="2">The sequence shown here is derived from an EMBL/GenBank/DDBJ whole genome shotgun (WGS) entry which is preliminary data.</text>
</comment>
<name>A0A3M7P533_BRAPC</name>
<organism evidence="2 3">
    <name type="scientific">Brachionus plicatilis</name>
    <name type="common">Marine rotifer</name>
    <name type="synonym">Brachionus muelleri</name>
    <dbReference type="NCBI Taxonomy" id="10195"/>
    <lineage>
        <taxon>Eukaryota</taxon>
        <taxon>Metazoa</taxon>
        <taxon>Spiralia</taxon>
        <taxon>Gnathifera</taxon>
        <taxon>Rotifera</taxon>
        <taxon>Eurotatoria</taxon>
        <taxon>Monogononta</taxon>
        <taxon>Pseudotrocha</taxon>
        <taxon>Ploima</taxon>
        <taxon>Brachionidae</taxon>
        <taxon>Brachionus</taxon>
    </lineage>
</organism>
<reference evidence="2 3" key="1">
    <citation type="journal article" date="2018" name="Sci. Rep.">
        <title>Genomic signatures of local adaptation to the degree of environmental predictability in rotifers.</title>
        <authorList>
            <person name="Franch-Gras L."/>
            <person name="Hahn C."/>
            <person name="Garcia-Roger E.M."/>
            <person name="Carmona M.J."/>
            <person name="Serra M."/>
            <person name="Gomez A."/>
        </authorList>
    </citation>
    <scope>NUCLEOTIDE SEQUENCE [LARGE SCALE GENOMIC DNA]</scope>
    <source>
        <strain evidence="2">HYR1</strain>
    </source>
</reference>
<dbReference type="AlphaFoldDB" id="A0A3M7P533"/>
<dbReference type="EMBL" id="REGN01013549">
    <property type="protein sequence ID" value="RMZ93794.1"/>
    <property type="molecule type" value="Genomic_DNA"/>
</dbReference>